<dbReference type="InterPro" id="IPR014159">
    <property type="entry name" value="PCA_LigA"/>
</dbReference>
<dbReference type="NCBIfam" id="TIGR02792">
    <property type="entry name" value="PCA_ligA"/>
    <property type="match status" value="1"/>
</dbReference>
<dbReference type="AlphaFoldDB" id="A0A1A8T2T7"/>
<accession>A0A1A8T2T7</accession>
<dbReference type="InterPro" id="IPR011986">
    <property type="entry name" value="Xdiol_dOase_LigA"/>
</dbReference>
<evidence type="ECO:0000313" key="4">
    <source>
        <dbReference type="Proteomes" id="UP000092544"/>
    </source>
</evidence>
<dbReference type="GO" id="GO:0018579">
    <property type="term" value="F:protocatechuate 4,5-dioxygenase activity"/>
    <property type="evidence" value="ECO:0007669"/>
    <property type="project" value="UniProtKB-EC"/>
</dbReference>
<organism evidence="3 4">
    <name type="scientific">Marinomonas spartinae</name>
    <dbReference type="NCBI Taxonomy" id="1792290"/>
    <lineage>
        <taxon>Bacteria</taxon>
        <taxon>Pseudomonadati</taxon>
        <taxon>Pseudomonadota</taxon>
        <taxon>Gammaproteobacteria</taxon>
        <taxon>Oceanospirillales</taxon>
        <taxon>Oceanospirillaceae</taxon>
        <taxon>Marinomonas</taxon>
    </lineage>
</organism>
<keyword evidence="3" id="KW-0223">Dioxygenase</keyword>
<feature type="region of interest" description="Disordered" evidence="1">
    <location>
        <begin position="115"/>
        <end position="141"/>
    </location>
</feature>
<dbReference type="Gene3D" id="1.10.700.10">
    <property type="entry name" value="Dioxygenase LigAB, LigA subunit"/>
    <property type="match status" value="1"/>
</dbReference>
<dbReference type="RefSeq" id="WP_067012489.1">
    <property type="nucleotide sequence ID" value="NZ_FLOB01000001.1"/>
</dbReference>
<keyword evidence="4" id="KW-1185">Reference proteome</keyword>
<dbReference type="EC" id="1.13.11.8" evidence="3"/>
<name>A0A1A8T2T7_9GAMM</name>
<evidence type="ECO:0000256" key="1">
    <source>
        <dbReference type="SAM" id="MobiDB-lite"/>
    </source>
</evidence>
<feature type="domain" description="Extradiol ring-cleavage dioxygenase LigAB LigA subunit" evidence="2">
    <location>
        <begin position="28"/>
        <end position="114"/>
    </location>
</feature>
<dbReference type="InterPro" id="IPR036622">
    <property type="entry name" value="LigA_sf"/>
</dbReference>
<evidence type="ECO:0000259" key="2">
    <source>
        <dbReference type="Pfam" id="PF07746"/>
    </source>
</evidence>
<evidence type="ECO:0000313" key="3">
    <source>
        <dbReference type="EMBL" id="SBS26396.1"/>
    </source>
</evidence>
<gene>
    <name evidence="3" type="primary">ligA_1</name>
    <name evidence="3" type="ORF">MSP8886_00592</name>
</gene>
<dbReference type="SUPFAM" id="SSF48076">
    <property type="entry name" value="LigA subunit of an aromatic-ring-opening dioxygenase LigAB"/>
    <property type="match status" value="1"/>
</dbReference>
<dbReference type="NCBIfam" id="NF009917">
    <property type="entry name" value="PRK13377.1"/>
    <property type="match status" value="1"/>
</dbReference>
<keyword evidence="3" id="KW-0560">Oxidoreductase</keyword>
<proteinExistence type="predicted"/>
<protein>
    <submittedName>
        <fullName evidence="3">Protocatechuate 4,5-dioxygenase alpha chain</fullName>
        <ecNumber evidence="3">1.13.11.8</ecNumber>
    </submittedName>
</protein>
<dbReference type="STRING" id="1792290.MSP8886_00592"/>
<dbReference type="CDD" id="cd07924">
    <property type="entry name" value="PCA_45_Doxase_A"/>
    <property type="match status" value="1"/>
</dbReference>
<sequence length="141" mass="15958">MNNQQKPYDNIPGTTVFDGDMARIGFHLNQFCMSLMQESNRVAFKQNERAYLDQWPMTEAQKTAVLERNFSQLIALGGNIYYLVKISSTDGLSVAAAVSTMTDLSVDEYIDMMRRGGRSPEGNRFTDQGESKPSEESLWQK</sequence>
<dbReference type="EMBL" id="FLOB01000001">
    <property type="protein sequence ID" value="SBS26396.1"/>
    <property type="molecule type" value="Genomic_DNA"/>
</dbReference>
<reference evidence="3 4" key="1">
    <citation type="submission" date="2016-06" db="EMBL/GenBank/DDBJ databases">
        <authorList>
            <person name="Kjaerup R.B."/>
            <person name="Dalgaard T.S."/>
            <person name="Juul-Madsen H.R."/>
        </authorList>
    </citation>
    <scope>NUCLEOTIDE SEQUENCE [LARGE SCALE GENOMIC DNA]</scope>
    <source>
        <strain evidence="3 4">CECT 8886</strain>
    </source>
</reference>
<dbReference type="Proteomes" id="UP000092544">
    <property type="component" value="Unassembled WGS sequence"/>
</dbReference>
<dbReference type="OrthoDB" id="8685817at2"/>
<dbReference type="Pfam" id="PF07746">
    <property type="entry name" value="LigA"/>
    <property type="match status" value="1"/>
</dbReference>